<dbReference type="Pfam" id="PF26526">
    <property type="entry name" value="DUF8175"/>
    <property type="match status" value="1"/>
</dbReference>
<evidence type="ECO:0000259" key="1">
    <source>
        <dbReference type="Pfam" id="PF26526"/>
    </source>
</evidence>
<sequence length="177" mass="18573">MAWVDYLGVQLPVSRMAGPAILQRGRAAGFAPTDLGAALAAVHLLVRASPSPGPAVFGPTLVEQVVGPDSQALVKSVERDYATVLQQSALPAGAAVQGGRLELLGYRIAGGSSGVRQVTLVERAPDANGVGQTYEVAVDVQWVDGDWRLVAPRDGRWENAFTWLDVAPQPYLVFGGA</sequence>
<comment type="caution">
    <text evidence="2">The sequence shown here is derived from an EMBL/GenBank/DDBJ whole genome shotgun (WGS) entry which is preliminary data.</text>
</comment>
<dbReference type="AlphaFoldDB" id="A0A3A3YYU5"/>
<proteinExistence type="predicted"/>
<protein>
    <recommendedName>
        <fullName evidence="1">DUF8175 domain-containing protein</fullName>
    </recommendedName>
</protein>
<dbReference type="EMBL" id="QZEZ01000004">
    <property type="protein sequence ID" value="RJK95920.1"/>
    <property type="molecule type" value="Genomic_DNA"/>
</dbReference>
<evidence type="ECO:0000313" key="3">
    <source>
        <dbReference type="Proteomes" id="UP000265614"/>
    </source>
</evidence>
<dbReference type="Proteomes" id="UP000265614">
    <property type="component" value="Unassembled WGS sequence"/>
</dbReference>
<dbReference type="InterPro" id="IPR058488">
    <property type="entry name" value="DUF8175"/>
</dbReference>
<evidence type="ECO:0000313" key="2">
    <source>
        <dbReference type="EMBL" id="RJK95920.1"/>
    </source>
</evidence>
<name>A0A3A3YYU5_9ACTN</name>
<reference evidence="2 3" key="1">
    <citation type="submission" date="2018-09" db="EMBL/GenBank/DDBJ databases">
        <title>YIM 75000 draft genome.</title>
        <authorList>
            <person name="Tang S."/>
            <person name="Feng Y."/>
        </authorList>
    </citation>
    <scope>NUCLEOTIDE SEQUENCE [LARGE SCALE GENOMIC DNA]</scope>
    <source>
        <strain evidence="2 3">YIM 75000</strain>
    </source>
</reference>
<accession>A0A3A3YYU5</accession>
<gene>
    <name evidence="2" type="ORF">D5H78_09980</name>
</gene>
<keyword evidence="3" id="KW-1185">Reference proteome</keyword>
<feature type="domain" description="DUF8175" evidence="1">
    <location>
        <begin position="1"/>
        <end position="156"/>
    </location>
</feature>
<organism evidence="2 3">
    <name type="scientific">Vallicoccus soli</name>
    <dbReference type="NCBI Taxonomy" id="2339232"/>
    <lineage>
        <taxon>Bacteria</taxon>
        <taxon>Bacillati</taxon>
        <taxon>Actinomycetota</taxon>
        <taxon>Actinomycetes</taxon>
        <taxon>Motilibacterales</taxon>
        <taxon>Vallicoccaceae</taxon>
        <taxon>Vallicoccus</taxon>
    </lineage>
</organism>